<dbReference type="PROSITE" id="PS01124">
    <property type="entry name" value="HTH_ARAC_FAMILY_2"/>
    <property type="match status" value="1"/>
</dbReference>
<evidence type="ECO:0000313" key="5">
    <source>
        <dbReference type="EMBL" id="AJY48379.1"/>
    </source>
</evidence>
<dbReference type="Proteomes" id="UP000032611">
    <property type="component" value="Chromosome"/>
</dbReference>
<proteinExistence type="predicted"/>
<evidence type="ECO:0000313" key="6">
    <source>
        <dbReference type="Proteomes" id="UP000032611"/>
    </source>
</evidence>
<accession>A0A0D5LVW0</accession>
<dbReference type="GO" id="GO:0003700">
    <property type="term" value="F:DNA-binding transcription factor activity"/>
    <property type="evidence" value="ECO:0007669"/>
    <property type="project" value="InterPro"/>
</dbReference>
<evidence type="ECO:0000259" key="4">
    <source>
        <dbReference type="PROSITE" id="PS01124"/>
    </source>
</evidence>
<evidence type="ECO:0000256" key="1">
    <source>
        <dbReference type="ARBA" id="ARBA00023015"/>
    </source>
</evidence>
<dbReference type="PATRIC" id="fig|1486262.3.peg.4062"/>
<name>A0A0D5LVW0_MAREN</name>
<dbReference type="PROSITE" id="PS00041">
    <property type="entry name" value="HTH_ARAC_FAMILY_1"/>
    <property type="match status" value="1"/>
</dbReference>
<dbReference type="SUPFAM" id="SSF46689">
    <property type="entry name" value="Homeodomain-like"/>
    <property type="match status" value="2"/>
</dbReference>
<dbReference type="GO" id="GO:0043565">
    <property type="term" value="F:sequence-specific DNA binding"/>
    <property type="evidence" value="ECO:0007669"/>
    <property type="project" value="InterPro"/>
</dbReference>
<dbReference type="InterPro" id="IPR018060">
    <property type="entry name" value="HTH_AraC"/>
</dbReference>
<dbReference type="STRING" id="1486262.TM49_19635"/>
<dbReference type="SMART" id="SM00342">
    <property type="entry name" value="HTH_ARAC"/>
    <property type="match status" value="1"/>
</dbReference>
<keyword evidence="3" id="KW-0804">Transcription</keyword>
<dbReference type="KEGG" id="mey:TM49_19635"/>
<keyword evidence="1" id="KW-0805">Transcription regulation</keyword>
<dbReference type="Gene3D" id="1.10.10.60">
    <property type="entry name" value="Homeodomain-like"/>
    <property type="match status" value="1"/>
</dbReference>
<keyword evidence="2" id="KW-0238">DNA-binding</keyword>
<dbReference type="PANTHER" id="PTHR43436:SF2">
    <property type="entry name" value="ARAC_XYLS FAMILY TRANSCRIPTIONAL REGULATOR"/>
    <property type="match status" value="1"/>
</dbReference>
<evidence type="ECO:0000256" key="2">
    <source>
        <dbReference type="ARBA" id="ARBA00023125"/>
    </source>
</evidence>
<dbReference type="Pfam" id="PF06719">
    <property type="entry name" value="AraC_N"/>
    <property type="match status" value="1"/>
</dbReference>
<dbReference type="Pfam" id="PF12833">
    <property type="entry name" value="HTH_18"/>
    <property type="match status" value="1"/>
</dbReference>
<dbReference type="InterPro" id="IPR009057">
    <property type="entry name" value="Homeodomain-like_sf"/>
</dbReference>
<keyword evidence="6" id="KW-1185">Reference proteome</keyword>
<protein>
    <submittedName>
        <fullName evidence="5">AraC family transcriptional regulator</fullName>
    </submittedName>
</protein>
<dbReference type="InterPro" id="IPR009594">
    <property type="entry name" value="Tscrpt_reg_HTH_AraC_N"/>
</dbReference>
<dbReference type="InterPro" id="IPR018062">
    <property type="entry name" value="HTH_AraC-typ_CS"/>
</dbReference>
<gene>
    <name evidence="5" type="ORF">TM49_19635</name>
</gene>
<dbReference type="HOGENOM" id="CLU_000445_100_2_5"/>
<sequence length="300" mass="32416">MNETFQTAMTALALRLAPRPGYNRTALPSVRILRSNTVLEDVPVLYRPGAVFVLQGSKQGFLDGNIYRYDADHYLTVSVPVPFRMASQASPETPLLAVYVDFDLQLAAEIAVTLEAAQLDIATAPAKSLVSSPMEPAIADVIRRLLEALSDPAEISVLGSALLRELHYRVLIGPQGGALVAALKQRGASGKIIQSLAAIRAGFADGISVPDLAAAAGMSVPSYHAHFKALTGSTPIQYVKSIRLHEARLMLARQKGPIATVAAEVGYASPAQFSREFRRHFGRSATEEARWMREHLGEFI</sequence>
<reference evidence="5 6" key="1">
    <citation type="journal article" date="2015" name="Genome Announc.">
        <title>Complete genome sequence of Martelella endophytica YC6887, which has antifungal activity associated with a halophyte.</title>
        <authorList>
            <person name="Khan A."/>
            <person name="Khan H."/>
            <person name="Chung E.J."/>
            <person name="Hossain M.T."/>
            <person name="Chung Y.R."/>
        </authorList>
    </citation>
    <scope>NUCLEOTIDE SEQUENCE [LARGE SCALE GENOMIC DNA]</scope>
    <source>
        <strain evidence="5">YC6887</strain>
    </source>
</reference>
<evidence type="ECO:0000256" key="3">
    <source>
        <dbReference type="ARBA" id="ARBA00023163"/>
    </source>
</evidence>
<dbReference type="PANTHER" id="PTHR43436">
    <property type="entry name" value="ARAC-FAMILY TRANSCRIPTIONAL REGULATOR"/>
    <property type="match status" value="1"/>
</dbReference>
<feature type="domain" description="HTH araC/xylS-type" evidence="4">
    <location>
        <begin position="193"/>
        <end position="291"/>
    </location>
</feature>
<dbReference type="AlphaFoldDB" id="A0A0D5LVW0"/>
<dbReference type="EMBL" id="CP010803">
    <property type="protein sequence ID" value="AJY48379.1"/>
    <property type="molecule type" value="Genomic_DNA"/>
</dbReference>
<organism evidence="5 6">
    <name type="scientific">Martelella endophytica</name>
    <dbReference type="NCBI Taxonomy" id="1486262"/>
    <lineage>
        <taxon>Bacteria</taxon>
        <taxon>Pseudomonadati</taxon>
        <taxon>Pseudomonadota</taxon>
        <taxon>Alphaproteobacteria</taxon>
        <taxon>Hyphomicrobiales</taxon>
        <taxon>Aurantimonadaceae</taxon>
        <taxon>Martelella</taxon>
    </lineage>
</organism>